<dbReference type="SUPFAM" id="SSF140741">
    <property type="entry name" value="RUN domain-like"/>
    <property type="match status" value="1"/>
</dbReference>
<evidence type="ECO:0000256" key="1">
    <source>
        <dbReference type="ARBA" id="ARBA00022468"/>
    </source>
</evidence>
<feature type="region of interest" description="Disordered" evidence="3">
    <location>
        <begin position="611"/>
        <end position="642"/>
    </location>
</feature>
<keyword evidence="7" id="KW-1185">Reference proteome</keyword>
<feature type="domain" description="RUN" evidence="5">
    <location>
        <begin position="41"/>
        <end position="243"/>
    </location>
</feature>
<name>A0A4S2LBC8_OPIFE</name>
<dbReference type="Gene3D" id="1.10.8.270">
    <property type="entry name" value="putative rabgap domain of human tbc1 domain family member 14 like domains"/>
    <property type="match status" value="1"/>
</dbReference>
<proteinExistence type="inferred from homology"/>
<feature type="compositionally biased region" description="Low complexity" evidence="3">
    <location>
        <begin position="1119"/>
        <end position="1132"/>
    </location>
</feature>
<gene>
    <name evidence="6" type="ORF">CRM22_008848</name>
</gene>
<feature type="domain" description="Rab-GAP TBC" evidence="4">
    <location>
        <begin position="790"/>
        <end position="1269"/>
    </location>
</feature>
<dbReference type="InterPro" id="IPR035969">
    <property type="entry name" value="Rab-GAP_TBC_sf"/>
</dbReference>
<dbReference type="GO" id="GO:0005096">
    <property type="term" value="F:GTPase activator activity"/>
    <property type="evidence" value="ECO:0007669"/>
    <property type="project" value="UniProtKB-KW"/>
</dbReference>
<dbReference type="PANTHER" id="PTHR22957">
    <property type="entry name" value="TBC1 DOMAIN FAMILY MEMBER GTPASE-ACTIVATING PROTEIN"/>
    <property type="match status" value="1"/>
</dbReference>
<dbReference type="EMBL" id="SJOL01008668">
    <property type="protein sequence ID" value="TGZ59856.1"/>
    <property type="molecule type" value="Genomic_DNA"/>
</dbReference>
<dbReference type="OrthoDB" id="10264062at2759"/>
<evidence type="ECO:0000256" key="3">
    <source>
        <dbReference type="SAM" id="MobiDB-lite"/>
    </source>
</evidence>
<evidence type="ECO:0000259" key="5">
    <source>
        <dbReference type="PROSITE" id="PS50826"/>
    </source>
</evidence>
<dbReference type="Gene3D" id="1.20.58.900">
    <property type="match status" value="1"/>
</dbReference>
<feature type="compositionally biased region" description="Low complexity" evidence="3">
    <location>
        <begin position="341"/>
        <end position="350"/>
    </location>
</feature>
<organism evidence="6 7">
    <name type="scientific">Opisthorchis felineus</name>
    <dbReference type="NCBI Taxonomy" id="147828"/>
    <lineage>
        <taxon>Eukaryota</taxon>
        <taxon>Metazoa</taxon>
        <taxon>Spiralia</taxon>
        <taxon>Lophotrochozoa</taxon>
        <taxon>Platyhelminthes</taxon>
        <taxon>Trematoda</taxon>
        <taxon>Digenea</taxon>
        <taxon>Opisthorchiida</taxon>
        <taxon>Opisthorchiata</taxon>
        <taxon>Opisthorchiidae</taxon>
        <taxon>Opisthorchis</taxon>
    </lineage>
</organism>
<evidence type="ECO:0000313" key="7">
    <source>
        <dbReference type="Proteomes" id="UP000308267"/>
    </source>
</evidence>
<keyword evidence="1" id="KW-0343">GTPase activation</keyword>
<dbReference type="Gene3D" id="1.10.472.80">
    <property type="entry name" value="Ypt/Rab-GAP domain of gyp1p, domain 3"/>
    <property type="match status" value="1"/>
</dbReference>
<reference evidence="6 7" key="1">
    <citation type="journal article" date="2019" name="BMC Genomics">
        <title>New insights from Opisthorchis felineus genome: update on genomics of the epidemiologically important liver flukes.</title>
        <authorList>
            <person name="Ershov N.I."/>
            <person name="Mordvinov V.A."/>
            <person name="Prokhortchouk E.B."/>
            <person name="Pakharukova M.Y."/>
            <person name="Gunbin K.V."/>
            <person name="Ustyantsev K."/>
            <person name="Genaev M.A."/>
            <person name="Blinov A.G."/>
            <person name="Mazur A."/>
            <person name="Boulygina E."/>
            <person name="Tsygankova S."/>
            <person name="Khrameeva E."/>
            <person name="Chekanov N."/>
            <person name="Fan G."/>
            <person name="Xiao A."/>
            <person name="Zhang H."/>
            <person name="Xu X."/>
            <person name="Yang H."/>
            <person name="Solovyev V."/>
            <person name="Lee S.M."/>
            <person name="Liu X."/>
            <person name="Afonnikov D.A."/>
            <person name="Skryabin K.G."/>
        </authorList>
    </citation>
    <scope>NUCLEOTIDE SEQUENCE [LARGE SCALE GENOMIC DNA]</scope>
    <source>
        <strain evidence="6">AK-0245</strain>
        <tissue evidence="6">Whole organism</tissue>
    </source>
</reference>
<dbReference type="InterPro" id="IPR004012">
    <property type="entry name" value="Run_dom"/>
</dbReference>
<comment type="similarity">
    <text evidence="2">Belongs to the RUTBC family.</text>
</comment>
<dbReference type="PROSITE" id="PS50086">
    <property type="entry name" value="TBC_RABGAP"/>
    <property type="match status" value="1"/>
</dbReference>
<dbReference type="SUPFAM" id="SSF47923">
    <property type="entry name" value="Ypt/Rab-GAP domain of gyp1p"/>
    <property type="match status" value="2"/>
</dbReference>
<dbReference type="PANTHER" id="PTHR22957:SF502">
    <property type="entry name" value="SMALL G PROTEIN SIGNALING MODULATOR 2-RELATED"/>
    <property type="match status" value="1"/>
</dbReference>
<dbReference type="InterPro" id="IPR037213">
    <property type="entry name" value="Run_dom_sf"/>
</dbReference>
<dbReference type="PROSITE" id="PS50826">
    <property type="entry name" value="RUN"/>
    <property type="match status" value="1"/>
</dbReference>
<evidence type="ECO:0000256" key="2">
    <source>
        <dbReference type="ARBA" id="ARBA00034124"/>
    </source>
</evidence>
<comment type="caution">
    <text evidence="6">The sequence shown here is derived from an EMBL/GenBank/DDBJ whole genome shotgun (WGS) entry which is preliminary data.</text>
</comment>
<dbReference type="GO" id="GO:0031410">
    <property type="term" value="C:cytoplasmic vesicle"/>
    <property type="evidence" value="ECO:0007669"/>
    <property type="project" value="UniProtKB-ARBA"/>
</dbReference>
<feature type="compositionally biased region" description="Polar residues" evidence="3">
    <location>
        <begin position="628"/>
        <end position="637"/>
    </location>
</feature>
<dbReference type="Pfam" id="PF02759">
    <property type="entry name" value="RUN"/>
    <property type="match status" value="1"/>
</dbReference>
<evidence type="ECO:0000259" key="4">
    <source>
        <dbReference type="PROSITE" id="PS50086"/>
    </source>
</evidence>
<dbReference type="InterPro" id="IPR000195">
    <property type="entry name" value="Rab-GAP-TBC_dom"/>
</dbReference>
<dbReference type="Gene3D" id="2.30.29.230">
    <property type="match status" value="1"/>
</dbReference>
<feature type="region of interest" description="Disordered" evidence="3">
    <location>
        <begin position="1105"/>
        <end position="1132"/>
    </location>
</feature>
<dbReference type="SMART" id="SM00164">
    <property type="entry name" value="TBC"/>
    <property type="match status" value="1"/>
</dbReference>
<feature type="compositionally biased region" description="Polar residues" evidence="3">
    <location>
        <begin position="1107"/>
        <end position="1117"/>
    </location>
</feature>
<feature type="region of interest" description="Disordered" evidence="3">
    <location>
        <begin position="330"/>
        <end position="350"/>
    </location>
</feature>
<accession>A0A4S2LBC8</accession>
<dbReference type="Proteomes" id="UP000308267">
    <property type="component" value="Unassembled WGS sequence"/>
</dbReference>
<feature type="region of interest" description="Disordered" evidence="3">
    <location>
        <begin position="685"/>
        <end position="705"/>
    </location>
</feature>
<dbReference type="STRING" id="147828.A0A4S2LBC8"/>
<sequence length="1336" mass="152460">MLASLFSPMLNGNADKKALLYEVKVQVKKLMEEAVVRSYVHEENTTITALCAAVEAVLSHGLRQNRFNMFEDKSTLALCRRISKTCPAAQRTIDRIEYYQNAVTWQGGSKSANQMTHGTIPRARPRTTDDFSESLINGAMDHRPRDKTLKSIKQAQARRSVSRTLSARSTGNINRTDPKMKNFWIRVALLEKVLDKIIFYLATNAERFYEQYAVLSDPCDGRLLADLLRGPCAIDYSRTRTTDHLFTDPPVSELIQRHGIHGSLMSRGLSYVAPSCHTHLVQPSDFRAHSTPELCATVSSGLQNEEDFREDLIYHEKDFVDSVNVPSVQKQWNSRNHSRRSSSTSISQMTDRSSANSVLIDLERQSSAFSVSTAATPRHLVLAAKEHVESMHQSVRSTLVYGKNNVLVQTRDSIFPMRGYVSIHDHGKDMGIFLNWTPNGAISSDGHATQFGNTRRSSRQLNGDISPMAASSQLNKSTSWRRDLYWTYALRLKLTDLAYVHCHDSQENSSVVFITKEGLQLSPLMFQHTSYLDTFLRCLEQAMEKYGFSLEPPLESDKISHSKAEIQTNKTPKSTTPLHQPLHQGLRLAFFFTSLDSEIFLPNWSPFIARRPPGSSEKSKENRPPTPLKQSNTTQSEIDTDYENLGSDLRVSSYKFEERNFRKFRIACGKSKLSKIEECLGRRRDSHPIMENPDSPVDSKEQQETPIEQLCDNIRREILSRAFRRWLGFCRKMRTLRSKLGNLVSPDLVTVDLPRNAQDGITPALWTHIKGQCEPDFTFHELCRHIYFGSCDESLRREIWPYLLGVYAWGADKDELRNVRSMHRRYYISTLRQWKTAETLAKKYDANEVDESQQVGSQQTNIPGPALSKRCVSVCDMVTKPCMRRPSTQSLPSLRFTEAGESPENGEQGRRSTDAEHIQFPILDQAQTGNGFTESFASSENLATPRRNLDRNAAFQLPDDYVNDYDDEVGTPTHQDFPNNSIDASKFCPKDLDALSVNLYRIDKDVSRCDRNHSFFATPKRTFDSNPQPQQNPPEYSELNANLYKLRNIICTWVWLHLDTGYIQGMCDLLAPLLIVLEDEALTFTCFSALMEWMLPNFPTSIDRASLDSSPRNSDANGPTADTQPKTPTKPTLLSLARGASTLSDAPESSQKLFDSHTRPNTLPVLTTKSTVLTELSSKSASPCSVSLPVVPSPYTRALASRRLNCMDLRFSNLNSLIQVFDSKLYDYFCSKSMDTHFYFCYRWLLLDFKRELKYEDVFLVWEVIWAARRLVSYDFAIFFAMAMLQYYRDIILYYDMDLTEIIRFYNELSEQHDVRILLDIARSLVFQMQQLLGDR</sequence>
<dbReference type="Pfam" id="PF12068">
    <property type="entry name" value="PH_RBD"/>
    <property type="match status" value="1"/>
</dbReference>
<feature type="region of interest" description="Disordered" evidence="3">
    <location>
        <begin position="886"/>
        <end position="913"/>
    </location>
</feature>
<dbReference type="Pfam" id="PF00566">
    <property type="entry name" value="RabGAP-TBC"/>
    <property type="match status" value="2"/>
</dbReference>
<protein>
    <recommendedName>
        <fullName evidence="8">Rab-GAP TBC domain-containing protein</fullName>
    </recommendedName>
</protein>
<dbReference type="SMART" id="SM00593">
    <property type="entry name" value="RUN"/>
    <property type="match status" value="1"/>
</dbReference>
<evidence type="ECO:0008006" key="8">
    <source>
        <dbReference type="Google" id="ProtNLM"/>
    </source>
</evidence>
<dbReference type="InterPro" id="IPR021935">
    <property type="entry name" value="SGSM1/2_RBD"/>
</dbReference>
<evidence type="ECO:0000313" key="6">
    <source>
        <dbReference type="EMBL" id="TGZ59856.1"/>
    </source>
</evidence>